<comment type="caution">
    <text evidence="5">The sequence shown here is derived from an EMBL/GenBank/DDBJ whole genome shotgun (WGS) entry which is preliminary data.</text>
</comment>
<dbReference type="STRING" id="1849047.A0A3D8RGZ4"/>
<dbReference type="AlphaFoldDB" id="A0A3D8RGZ4"/>
<dbReference type="InterPro" id="IPR049205">
    <property type="entry name" value="Vps3844_N"/>
</dbReference>
<evidence type="ECO:0000256" key="2">
    <source>
        <dbReference type="SAM" id="SignalP"/>
    </source>
</evidence>
<dbReference type="InterPro" id="IPR053065">
    <property type="entry name" value="Archenteron_Induction-Rel"/>
</dbReference>
<dbReference type="EMBL" id="PDLM01000007">
    <property type="protein sequence ID" value="RDW73198.1"/>
    <property type="molecule type" value="Genomic_DNA"/>
</dbReference>
<reference evidence="5 6" key="1">
    <citation type="journal article" date="2018" name="IMA Fungus">
        <title>IMA Genome-F 9: Draft genome sequence of Annulohypoxylon stygium, Aspergillus mulundensis, Berkeleyomyces basicola (syn. Thielaviopsis basicola), Ceratocystis smalleyi, two Cercospora beticola strains, Coleophoma cylindrospora, Fusarium fracticaudum, Phialophora cf. hyalina, and Morchella septimelata.</title>
        <authorList>
            <person name="Wingfield B.D."/>
            <person name="Bills G.F."/>
            <person name="Dong Y."/>
            <person name="Huang W."/>
            <person name="Nel W.J."/>
            <person name="Swalarsk-Parry B.S."/>
            <person name="Vaghefi N."/>
            <person name="Wilken P.M."/>
            <person name="An Z."/>
            <person name="de Beer Z.W."/>
            <person name="De Vos L."/>
            <person name="Chen L."/>
            <person name="Duong T.A."/>
            <person name="Gao Y."/>
            <person name="Hammerbacher A."/>
            <person name="Kikkert J.R."/>
            <person name="Li Y."/>
            <person name="Li H."/>
            <person name="Li K."/>
            <person name="Li Q."/>
            <person name="Liu X."/>
            <person name="Ma X."/>
            <person name="Naidoo K."/>
            <person name="Pethybridge S.J."/>
            <person name="Sun J."/>
            <person name="Steenkamp E.T."/>
            <person name="van der Nest M.A."/>
            <person name="van Wyk S."/>
            <person name="Wingfield M.J."/>
            <person name="Xiong C."/>
            <person name="Yue Q."/>
            <person name="Zhang X."/>
        </authorList>
    </citation>
    <scope>NUCLEOTIDE SEQUENCE [LARGE SCALE GENOMIC DNA]</scope>
    <source>
        <strain evidence="5 6">BP6252</strain>
    </source>
</reference>
<keyword evidence="1" id="KW-0812">Transmembrane</keyword>
<evidence type="ECO:0000256" key="1">
    <source>
        <dbReference type="SAM" id="Phobius"/>
    </source>
</evidence>
<accession>A0A3D8RGZ4</accession>
<dbReference type="GO" id="GO:0005783">
    <property type="term" value="C:endoplasmic reticulum"/>
    <property type="evidence" value="ECO:0007669"/>
    <property type="project" value="TreeGrafter"/>
</dbReference>
<proteinExistence type="predicted"/>
<dbReference type="Proteomes" id="UP000256645">
    <property type="component" value="Unassembled WGS sequence"/>
</dbReference>
<keyword evidence="6" id="KW-1185">Reference proteome</keyword>
<dbReference type="PANTHER" id="PTHR36853">
    <property type="entry name" value="EXPRESSED PROTEIN"/>
    <property type="match status" value="1"/>
</dbReference>
<feature type="transmembrane region" description="Helical" evidence="1">
    <location>
        <begin position="360"/>
        <end position="382"/>
    </location>
</feature>
<evidence type="ECO:0000259" key="3">
    <source>
        <dbReference type="Pfam" id="PF12955"/>
    </source>
</evidence>
<feature type="domain" description="Vacuolar sorting protein Vps3844 C-terminal" evidence="3">
    <location>
        <begin position="288"/>
        <end position="395"/>
    </location>
</feature>
<feature type="domain" description="Vacuolar sorting protein Vps3844 N-terminal" evidence="4">
    <location>
        <begin position="41"/>
        <end position="143"/>
    </location>
</feature>
<keyword evidence="1" id="KW-1133">Transmembrane helix</keyword>
<keyword evidence="1" id="KW-0472">Membrane</keyword>
<name>A0A3D8RGZ4_9HELO</name>
<organism evidence="5 6">
    <name type="scientific">Coleophoma cylindrospora</name>
    <dbReference type="NCBI Taxonomy" id="1849047"/>
    <lineage>
        <taxon>Eukaryota</taxon>
        <taxon>Fungi</taxon>
        <taxon>Dikarya</taxon>
        <taxon>Ascomycota</taxon>
        <taxon>Pezizomycotina</taxon>
        <taxon>Leotiomycetes</taxon>
        <taxon>Helotiales</taxon>
        <taxon>Dermateaceae</taxon>
        <taxon>Coleophoma</taxon>
    </lineage>
</organism>
<feature type="signal peptide" evidence="2">
    <location>
        <begin position="1"/>
        <end position="18"/>
    </location>
</feature>
<dbReference type="OrthoDB" id="5583277at2759"/>
<keyword evidence="2" id="KW-0732">Signal</keyword>
<evidence type="ECO:0000259" key="4">
    <source>
        <dbReference type="Pfam" id="PF21656"/>
    </source>
</evidence>
<evidence type="ECO:0000313" key="6">
    <source>
        <dbReference type="Proteomes" id="UP000256645"/>
    </source>
</evidence>
<protein>
    <submittedName>
        <fullName evidence="5">Uncharacterized protein</fullName>
    </submittedName>
</protein>
<evidence type="ECO:0000313" key="5">
    <source>
        <dbReference type="EMBL" id="RDW73198.1"/>
    </source>
</evidence>
<feature type="chain" id="PRO_5017752137" evidence="2">
    <location>
        <begin position="19"/>
        <end position="402"/>
    </location>
</feature>
<dbReference type="PANTHER" id="PTHR36853:SF1">
    <property type="entry name" value="DUF3844 DOMAIN-CONTAINING PROTEIN"/>
    <property type="match status" value="1"/>
</dbReference>
<dbReference type="InterPro" id="IPR024382">
    <property type="entry name" value="Vps3844_C"/>
</dbReference>
<sequence>MRISPSLLIPALVGAASAASESASVYIFEGQQWPSTSKPATLTPEEARLVLAQRLDVAEYHGLERTSEETLSYINNYGGSKKSLFESSLAEPASELVIVVEGVSSEIAKPLLSSWQNINPAFYISSPPSVKANQRLVSDLNQQRGGKRGSWDMKCDLEDAINPYNENCWAGRTKMMHVDLSPEVKNHISIDDFMAAQAKLQNFAKNGEMNVVVILSPEASRSAKASTKSYGSYEMPMADSVNLNRRQAEELITTEAFASTPAAVVVPVSQVSAPNTTFAPLKGVIAFCHDSLDACVSATNDCSGHGSCYGKSNSTAGVSSCFTCRCLPTIKKFEKGGTERTKTTHWGGAACNKEDVSGQFWLLAGFTIILVGIVSTAIGMMFSIGEEKLPGVIGAGVSSKTR</sequence>
<gene>
    <name evidence="5" type="ORF">BP6252_07105</name>
</gene>
<dbReference type="Pfam" id="PF12955">
    <property type="entry name" value="Vps3844_C"/>
    <property type="match status" value="1"/>
</dbReference>
<dbReference type="Pfam" id="PF21656">
    <property type="entry name" value="DUF6859"/>
    <property type="match status" value="1"/>
</dbReference>